<dbReference type="RefSeq" id="WP_232067471.1">
    <property type="nucleotide sequence ID" value="NZ_AP022584.1"/>
</dbReference>
<keyword evidence="3" id="KW-1185">Reference proteome</keyword>
<feature type="chain" id="PRO_5046769915" evidence="1">
    <location>
        <begin position="22"/>
        <end position="123"/>
    </location>
</feature>
<name>A0ABM7JF11_9MYCO</name>
<accession>A0ABM7JF11</accession>
<reference evidence="2 3" key="1">
    <citation type="journal article" date="2019" name="Emerg. Microbes Infect.">
        <title>Comprehensive subspecies identification of 175 nontuberculous mycobacteria species based on 7547 genomic profiles.</title>
        <authorList>
            <person name="Matsumoto Y."/>
            <person name="Kinjo T."/>
            <person name="Motooka D."/>
            <person name="Nabeya D."/>
            <person name="Jung N."/>
            <person name="Uechi K."/>
            <person name="Horii T."/>
            <person name="Iida T."/>
            <person name="Fujita J."/>
            <person name="Nakamura S."/>
        </authorList>
    </citation>
    <scope>NUCLEOTIDE SEQUENCE [LARGE SCALE GENOMIC DNA]</scope>
    <source>
        <strain evidence="2 3">JCM 17324</strain>
    </source>
</reference>
<feature type="signal peptide" evidence="1">
    <location>
        <begin position="1"/>
        <end position="21"/>
    </location>
</feature>
<dbReference type="Proteomes" id="UP000466831">
    <property type="component" value="Chromosome"/>
</dbReference>
<sequence>MHRILSIIVALLSFVTTVATAPAAGAAETVTYEVTSYNIDSAEVEYYDTAGRQLPGQVPLPWRINAAVVNPKSNDAEVRANWRPTQGVSKWVTVRIYYRGSMLCENTLDLGSTICEGTPRHIG</sequence>
<keyword evidence="1" id="KW-0732">Signal</keyword>
<proteinExistence type="predicted"/>
<dbReference type="EMBL" id="AP022584">
    <property type="protein sequence ID" value="BBY12539.1"/>
    <property type="molecule type" value="Genomic_DNA"/>
</dbReference>
<gene>
    <name evidence="2" type="ORF">MMARJ_32790</name>
</gene>
<protein>
    <submittedName>
        <fullName evidence="2">Uncharacterized protein</fullName>
    </submittedName>
</protein>
<evidence type="ECO:0000313" key="3">
    <source>
        <dbReference type="Proteomes" id="UP000466831"/>
    </source>
</evidence>
<dbReference type="Gene3D" id="2.60.40.2880">
    <property type="entry name" value="MmpS1-5, C-terminal soluble domain"/>
    <property type="match status" value="1"/>
</dbReference>
<evidence type="ECO:0000256" key="1">
    <source>
        <dbReference type="SAM" id="SignalP"/>
    </source>
</evidence>
<evidence type="ECO:0000313" key="2">
    <source>
        <dbReference type="EMBL" id="BBY12539.1"/>
    </source>
</evidence>
<organism evidence="2 3">
    <name type="scientific">Mycobacterium marseillense</name>
    <dbReference type="NCBI Taxonomy" id="701042"/>
    <lineage>
        <taxon>Bacteria</taxon>
        <taxon>Bacillati</taxon>
        <taxon>Actinomycetota</taxon>
        <taxon>Actinomycetes</taxon>
        <taxon>Mycobacteriales</taxon>
        <taxon>Mycobacteriaceae</taxon>
        <taxon>Mycobacterium</taxon>
        <taxon>Mycobacterium avium complex (MAC)</taxon>
    </lineage>
</organism>
<dbReference type="InterPro" id="IPR038468">
    <property type="entry name" value="MmpS_C"/>
</dbReference>